<protein>
    <submittedName>
        <fullName evidence="2">Arrestin domain-containing A-like</fullName>
    </submittedName>
</protein>
<dbReference type="Pfam" id="PF00339">
    <property type="entry name" value="Arrestin_N"/>
    <property type="match status" value="1"/>
</dbReference>
<dbReference type="PANTHER" id="PTHR11188:SF17">
    <property type="entry name" value="FI21816P1"/>
    <property type="match status" value="1"/>
</dbReference>
<gene>
    <name evidence="2" type="ORF">PACLA_8A000299</name>
</gene>
<dbReference type="InterPro" id="IPR011022">
    <property type="entry name" value="Arrestin_C-like"/>
</dbReference>
<dbReference type="InterPro" id="IPR014752">
    <property type="entry name" value="Arrestin-like_C"/>
</dbReference>
<dbReference type="Gene3D" id="2.60.40.640">
    <property type="match status" value="2"/>
</dbReference>
<dbReference type="AlphaFoldDB" id="A0A6S7IHM3"/>
<organism evidence="2 3">
    <name type="scientific">Paramuricea clavata</name>
    <name type="common">Red gorgonian</name>
    <name type="synonym">Violescent sea-whip</name>
    <dbReference type="NCBI Taxonomy" id="317549"/>
    <lineage>
        <taxon>Eukaryota</taxon>
        <taxon>Metazoa</taxon>
        <taxon>Cnidaria</taxon>
        <taxon>Anthozoa</taxon>
        <taxon>Octocorallia</taxon>
        <taxon>Malacalcyonacea</taxon>
        <taxon>Plexauridae</taxon>
        <taxon>Paramuricea</taxon>
    </lineage>
</organism>
<proteinExistence type="inferred from homology"/>
<dbReference type="SMART" id="SM01017">
    <property type="entry name" value="Arrestin_C"/>
    <property type="match status" value="1"/>
</dbReference>
<dbReference type="EMBL" id="CACRXK020009427">
    <property type="protein sequence ID" value="CAB4017167.1"/>
    <property type="molecule type" value="Genomic_DNA"/>
</dbReference>
<dbReference type="InterPro" id="IPR011021">
    <property type="entry name" value="Arrestin-like_N"/>
</dbReference>
<dbReference type="GO" id="GO:0015031">
    <property type="term" value="P:protein transport"/>
    <property type="evidence" value="ECO:0007669"/>
    <property type="project" value="TreeGrafter"/>
</dbReference>
<dbReference type="SUPFAM" id="SSF81296">
    <property type="entry name" value="E set domains"/>
    <property type="match status" value="1"/>
</dbReference>
<accession>A0A6S7IHM3</accession>
<keyword evidence="3" id="KW-1185">Reference proteome</keyword>
<dbReference type="OrthoDB" id="7785529at2759"/>
<dbReference type="InterPro" id="IPR050357">
    <property type="entry name" value="Arrestin_domain-protein"/>
</dbReference>
<sequence length="370" mass="42118">MTLDVRKMLFIYRISADAPHRGRYRYRTVYLWICSPTSAKDIKLKLKGYEKCEWEYTKQVSREGPDGTTEWDTVQGKVKGDKTFFKTEFKLVEYHDGIPIGHYAYPFQYTLQQEIPGSFRMKGKTDHSNSNEWEGNVKYKVKAAMEARDGKLKVTQPLVIRTDARTQVNQSETHEKEGTVRLCCCIPRGTVKLQARLDSNVYEAGSTARIHVNVDNDSSVDIDHFVLKLMQVIHLQGKDDDSHSERRVSLTDTVCESKYDGCKSGDKKECDIELVLKTGDGHEIQPTTKGGHIKCTYHIDIEMQVSWCPDIEIHAPIILTAPSNNWWQQWAAPQWLVNCQPVPIQGPCAVPQPVMDSHTFSNIPGFGPPL</sequence>
<dbReference type="GO" id="GO:0005737">
    <property type="term" value="C:cytoplasm"/>
    <property type="evidence" value="ECO:0007669"/>
    <property type="project" value="TreeGrafter"/>
</dbReference>
<dbReference type="PANTHER" id="PTHR11188">
    <property type="entry name" value="ARRESTIN DOMAIN CONTAINING PROTEIN"/>
    <property type="match status" value="1"/>
</dbReference>
<dbReference type="Proteomes" id="UP001152795">
    <property type="component" value="Unassembled WGS sequence"/>
</dbReference>
<evidence type="ECO:0000313" key="2">
    <source>
        <dbReference type="EMBL" id="CAB4017167.1"/>
    </source>
</evidence>
<dbReference type="Pfam" id="PF02752">
    <property type="entry name" value="Arrestin_C"/>
    <property type="match status" value="1"/>
</dbReference>
<dbReference type="InterPro" id="IPR014756">
    <property type="entry name" value="Ig_E-set"/>
</dbReference>
<reference evidence="2" key="1">
    <citation type="submission" date="2020-04" db="EMBL/GenBank/DDBJ databases">
        <authorList>
            <person name="Alioto T."/>
            <person name="Alioto T."/>
            <person name="Gomez Garrido J."/>
        </authorList>
    </citation>
    <scope>NUCLEOTIDE SEQUENCE</scope>
    <source>
        <strain evidence="2">A484AB</strain>
    </source>
</reference>
<evidence type="ECO:0000313" key="3">
    <source>
        <dbReference type="Proteomes" id="UP001152795"/>
    </source>
</evidence>
<comment type="caution">
    <text evidence="2">The sequence shown here is derived from an EMBL/GenBank/DDBJ whole genome shotgun (WGS) entry which is preliminary data.</text>
</comment>
<evidence type="ECO:0000256" key="1">
    <source>
        <dbReference type="ARBA" id="ARBA00005298"/>
    </source>
</evidence>
<name>A0A6S7IHM3_PARCT</name>
<comment type="similarity">
    <text evidence="1">Belongs to the arrestin family.</text>
</comment>